<feature type="compositionally biased region" description="Basic and acidic residues" evidence="5">
    <location>
        <begin position="818"/>
        <end position="828"/>
    </location>
</feature>
<evidence type="ECO:0000256" key="5">
    <source>
        <dbReference type="SAM" id="MobiDB-lite"/>
    </source>
</evidence>
<dbReference type="InterPro" id="IPR014001">
    <property type="entry name" value="Helicase_ATP-bd"/>
</dbReference>
<organism evidence="8 9">
    <name type="scientific">Sphingomonas morindae</name>
    <dbReference type="NCBI Taxonomy" id="1541170"/>
    <lineage>
        <taxon>Bacteria</taxon>
        <taxon>Pseudomonadati</taxon>
        <taxon>Pseudomonadota</taxon>
        <taxon>Alphaproteobacteria</taxon>
        <taxon>Sphingomonadales</taxon>
        <taxon>Sphingomonadaceae</taxon>
        <taxon>Sphingomonas</taxon>
    </lineage>
</organism>
<keyword evidence="4" id="KW-0067">ATP-binding</keyword>
<evidence type="ECO:0000256" key="1">
    <source>
        <dbReference type="ARBA" id="ARBA00022741"/>
    </source>
</evidence>
<dbReference type="Pfam" id="PF00270">
    <property type="entry name" value="DEAD"/>
    <property type="match status" value="1"/>
</dbReference>
<dbReference type="RefSeq" id="WP_252165204.1">
    <property type="nucleotide sequence ID" value="NZ_CP084930.1"/>
</dbReference>
<feature type="region of interest" description="Disordered" evidence="5">
    <location>
        <begin position="798"/>
        <end position="828"/>
    </location>
</feature>
<dbReference type="NCBIfam" id="TIGR01970">
    <property type="entry name" value="DEAH_box_HrpB"/>
    <property type="match status" value="1"/>
</dbReference>
<dbReference type="InterPro" id="IPR013689">
    <property type="entry name" value="RNA_helicase_ATP-dep_HrpB_C"/>
</dbReference>
<name>A0ABY4X3C0_9SPHN</name>
<dbReference type="InterPro" id="IPR007502">
    <property type="entry name" value="Helicase-assoc_dom"/>
</dbReference>
<dbReference type="Proteomes" id="UP001056937">
    <property type="component" value="Chromosome 1"/>
</dbReference>
<dbReference type="PANTHER" id="PTHR43519:SF1">
    <property type="entry name" value="ATP-DEPENDENT RNA HELICASE HRPB"/>
    <property type="match status" value="1"/>
</dbReference>
<dbReference type="Pfam" id="PF08482">
    <property type="entry name" value="HrpB_C"/>
    <property type="match status" value="1"/>
</dbReference>
<proteinExistence type="predicted"/>
<evidence type="ECO:0000259" key="6">
    <source>
        <dbReference type="PROSITE" id="PS51192"/>
    </source>
</evidence>
<dbReference type="Pfam" id="PF00271">
    <property type="entry name" value="Helicase_C"/>
    <property type="match status" value="1"/>
</dbReference>
<dbReference type="GO" id="GO:0004386">
    <property type="term" value="F:helicase activity"/>
    <property type="evidence" value="ECO:0007669"/>
    <property type="project" value="UniProtKB-KW"/>
</dbReference>
<dbReference type="InterPro" id="IPR002464">
    <property type="entry name" value="DNA/RNA_helicase_DEAH_CS"/>
</dbReference>
<dbReference type="SMART" id="SM00487">
    <property type="entry name" value="DEXDc"/>
    <property type="match status" value="1"/>
</dbReference>
<feature type="domain" description="Helicase ATP-binding" evidence="6">
    <location>
        <begin position="15"/>
        <end position="178"/>
    </location>
</feature>
<dbReference type="PANTHER" id="PTHR43519">
    <property type="entry name" value="ATP-DEPENDENT RNA HELICASE HRPB"/>
    <property type="match status" value="1"/>
</dbReference>
<accession>A0ABY4X3C0</accession>
<dbReference type="SMART" id="SM00847">
    <property type="entry name" value="HA2"/>
    <property type="match status" value="1"/>
</dbReference>
<evidence type="ECO:0000259" key="7">
    <source>
        <dbReference type="PROSITE" id="PS51194"/>
    </source>
</evidence>
<dbReference type="SUPFAM" id="SSF52540">
    <property type="entry name" value="P-loop containing nucleoside triphosphate hydrolases"/>
    <property type="match status" value="2"/>
</dbReference>
<keyword evidence="2" id="KW-0378">Hydrolase</keyword>
<dbReference type="EMBL" id="CP084930">
    <property type="protein sequence ID" value="USI71391.1"/>
    <property type="molecule type" value="Genomic_DNA"/>
</dbReference>
<gene>
    <name evidence="8" type="primary">hrpB</name>
    <name evidence="8" type="ORF">LHA26_08530</name>
</gene>
<evidence type="ECO:0000256" key="3">
    <source>
        <dbReference type="ARBA" id="ARBA00022806"/>
    </source>
</evidence>
<dbReference type="InterPro" id="IPR011545">
    <property type="entry name" value="DEAD/DEAH_box_helicase_dom"/>
</dbReference>
<dbReference type="PROSITE" id="PS51192">
    <property type="entry name" value="HELICASE_ATP_BIND_1"/>
    <property type="match status" value="1"/>
</dbReference>
<dbReference type="PIRSF" id="PIRSF005496">
    <property type="entry name" value="ATP_hel_hrpB"/>
    <property type="match status" value="1"/>
</dbReference>
<sequence>MTAGLPIAAVLPDLRATLRTMSRLVLIAPPGAGKTTAVAPALLDEPWCTGEILLLSPRRLAARAAAERMAELAGEPVGRTFGYATRLDSKRSAATRVTVLTEGIFRNRIQADPELAGVSAVLFDEVHERSLDSDFGLALALDAQAALIPDLRILAMSATLDGGRFAALLGAGTPVVESAGRSHPLTIHHIGRDSEMRIEAAVAAACRRALGEAEGGVLAFLPGVAEIERTAERLAPLPPDVVVHRLHGSLDPAEQRAAIAPAPAGRRKLVLATSIAETSLTLDGIRLVVDSGLARRPRYDRAAGVTRLSTERVSQATATQRAGRAARQGPGTVYRLWEAAAQAGLPPFDPPEILEADLSGLLLDCALWGVGDPATLRWLDPPPAAALAEARARLTALGALDGDGRPTAHGRRIAALPLPPRLGHMLAAAAGLGLGAVAAEVAVLLGERGLGGDSADLALRLERWRGERGRRAEAARGLARRWARLVDAAPAPGADLADAVARCVALAYPDRLARRRDGDGVHWASAGGRGFRLDPLSPLARAEWLAIAETQGSAAGARILSAAAIDRGAIESLYADRIVEARSVRFDRATGGVIATRERRLGALRLGGGADDRPDKAAIAGALLEGVRSEGVARLPWPEAAQRLRLRAGFARQAGLDAAALPDLSDEGLAARLDAWLPPLLEGRRRLDQIDPGALTDAIDALLGWDGRRLLDRLAPDRLVTPAGASAAIDYAAEGGPTVECRPQALFGLSVHPSIAEGRVPLILSLTSPAGRPIQTTRDLPGFWAGSWAAVAKEMRGRYPRHPWPEDPAAADPTLRTKKADARGRSRG</sequence>
<dbReference type="InterPro" id="IPR010225">
    <property type="entry name" value="HrpB"/>
</dbReference>
<dbReference type="InterPro" id="IPR027417">
    <property type="entry name" value="P-loop_NTPase"/>
</dbReference>
<dbReference type="CDD" id="cd18791">
    <property type="entry name" value="SF2_C_RHA"/>
    <property type="match status" value="1"/>
</dbReference>
<dbReference type="Gene3D" id="1.20.120.1080">
    <property type="match status" value="1"/>
</dbReference>
<evidence type="ECO:0000313" key="8">
    <source>
        <dbReference type="EMBL" id="USI71391.1"/>
    </source>
</evidence>
<keyword evidence="3 8" id="KW-0347">Helicase</keyword>
<protein>
    <submittedName>
        <fullName evidence="8">ATP-dependent helicase HrpB</fullName>
    </submittedName>
</protein>
<dbReference type="PROSITE" id="PS00690">
    <property type="entry name" value="DEAH_ATP_HELICASE"/>
    <property type="match status" value="1"/>
</dbReference>
<evidence type="ECO:0000256" key="4">
    <source>
        <dbReference type="ARBA" id="ARBA00022840"/>
    </source>
</evidence>
<keyword evidence="1" id="KW-0547">Nucleotide-binding</keyword>
<dbReference type="PROSITE" id="PS51194">
    <property type="entry name" value="HELICASE_CTER"/>
    <property type="match status" value="1"/>
</dbReference>
<dbReference type="SMART" id="SM00490">
    <property type="entry name" value="HELICc"/>
    <property type="match status" value="1"/>
</dbReference>
<evidence type="ECO:0000256" key="2">
    <source>
        <dbReference type="ARBA" id="ARBA00022801"/>
    </source>
</evidence>
<dbReference type="Gene3D" id="3.40.50.300">
    <property type="entry name" value="P-loop containing nucleotide triphosphate hydrolases"/>
    <property type="match status" value="2"/>
</dbReference>
<dbReference type="InterPro" id="IPR001650">
    <property type="entry name" value="Helicase_C-like"/>
</dbReference>
<reference evidence="8" key="1">
    <citation type="journal article" date="2022" name="Toxins">
        <title>Genomic Analysis of Sphingopyxis sp. USTB-05 for Biodegrading Cyanobacterial Hepatotoxins.</title>
        <authorList>
            <person name="Liu C."/>
            <person name="Xu Q."/>
            <person name="Zhao Z."/>
            <person name="Zhang H."/>
            <person name="Liu X."/>
            <person name="Yin C."/>
            <person name="Liu Y."/>
            <person name="Yan H."/>
        </authorList>
    </citation>
    <scope>NUCLEOTIDE SEQUENCE</scope>
    <source>
        <strain evidence="8">NBD5</strain>
    </source>
</reference>
<evidence type="ECO:0000313" key="9">
    <source>
        <dbReference type="Proteomes" id="UP001056937"/>
    </source>
</evidence>
<keyword evidence="9" id="KW-1185">Reference proteome</keyword>
<feature type="domain" description="Helicase C-terminal" evidence="7">
    <location>
        <begin position="205"/>
        <end position="369"/>
    </location>
</feature>